<comment type="caution">
    <text evidence="1">The sequence shown here is derived from an EMBL/GenBank/DDBJ whole genome shotgun (WGS) entry which is preliminary data.</text>
</comment>
<dbReference type="EMBL" id="VTYF01000015">
    <property type="protein sequence ID" value="NOI11171.1"/>
    <property type="molecule type" value="Genomic_DNA"/>
</dbReference>
<accession>A0A7Y4EZZ3</accession>
<dbReference type="RefSeq" id="WP_031849887.1">
    <property type="nucleotide sequence ID" value="NZ_JAFLNX010000017.1"/>
</dbReference>
<dbReference type="Proteomes" id="UP000532247">
    <property type="component" value="Unassembled WGS sequence"/>
</dbReference>
<organism evidence="1 2">
    <name type="scientific">Vibrio alginolyticus</name>
    <dbReference type="NCBI Taxonomy" id="663"/>
    <lineage>
        <taxon>Bacteria</taxon>
        <taxon>Pseudomonadati</taxon>
        <taxon>Pseudomonadota</taxon>
        <taxon>Gammaproteobacteria</taxon>
        <taxon>Vibrionales</taxon>
        <taxon>Vibrionaceae</taxon>
        <taxon>Vibrio</taxon>
    </lineage>
</organism>
<sequence>MAKEFYKHWRPNEKSEALVSIAQSIIEDYQREGYTLTLRQLYYQFVARDLIENSERSYKNLGTVITKARMAGLLDWEAIEDRNREHKEFWFQEDETSVIERLPNYIQFDQWDRQPFYVEVWVEKEALGNVVSRACDPYLVPHMSCKGYLSASEAWRAGKRYEQKLYDGKRCVLIHLGDHDPSGIDMTRDNRDRIDLFTRMPQEVEVVRLALNRDQIDQFNPPPNPAKITDSRAKEYIKRFGSTSWELDALEPQVMTEMIQSEIDKYIDERIWNEVANEQKDVEHLLSKLHSRWPDIKHLLEC</sequence>
<evidence type="ECO:0000313" key="1">
    <source>
        <dbReference type="EMBL" id="NOI11171.1"/>
    </source>
</evidence>
<gene>
    <name evidence="1" type="ORF">F0254_20255</name>
</gene>
<reference evidence="1 2" key="1">
    <citation type="submission" date="2019-09" db="EMBL/GenBank/DDBJ databases">
        <title>Draft genome sequencing and comparative genomics of hatchery-associated Vibrios.</title>
        <authorList>
            <person name="Kehlet-Delgado H."/>
            <person name="Mueller R.S."/>
        </authorList>
    </citation>
    <scope>NUCLEOTIDE SEQUENCE [LARGE SCALE GENOMIC DNA]</scope>
    <source>
        <strain evidence="1 2">081416A</strain>
    </source>
</reference>
<proteinExistence type="predicted"/>
<name>A0A7Y4EZZ3_VIBAL</name>
<evidence type="ECO:0000313" key="2">
    <source>
        <dbReference type="Proteomes" id="UP000532247"/>
    </source>
</evidence>
<dbReference type="AlphaFoldDB" id="A0A7Y4EZZ3"/>
<protein>
    <submittedName>
        <fullName evidence="1">Uncharacterized protein</fullName>
    </submittedName>
</protein>